<proteinExistence type="predicted"/>
<organism evidence="1 2">
    <name type="scientific">Pseudomonas fulva</name>
    <dbReference type="NCBI Taxonomy" id="47880"/>
    <lineage>
        <taxon>Bacteria</taxon>
        <taxon>Pseudomonadati</taxon>
        <taxon>Pseudomonadota</taxon>
        <taxon>Gammaproteobacteria</taxon>
        <taxon>Pseudomonadales</taxon>
        <taxon>Pseudomonadaceae</taxon>
        <taxon>Pseudomonas</taxon>
    </lineage>
</organism>
<evidence type="ECO:0000313" key="2">
    <source>
        <dbReference type="Proteomes" id="UP000594430"/>
    </source>
</evidence>
<dbReference type="EMBL" id="CP064946">
    <property type="protein sequence ID" value="QPH50295.1"/>
    <property type="molecule type" value="Genomic_DNA"/>
</dbReference>
<name>A0A2L1WB81_9PSED</name>
<dbReference type="RefSeq" id="WP_027914223.1">
    <property type="nucleotide sequence ID" value="NZ_BQHM01000005.1"/>
</dbReference>
<dbReference type="GeneID" id="93441176"/>
<dbReference type="AlphaFoldDB" id="A0A2L1WB81"/>
<dbReference type="PROSITE" id="PS51257">
    <property type="entry name" value="PROKAR_LIPOPROTEIN"/>
    <property type="match status" value="1"/>
</dbReference>
<reference evidence="1 2" key="1">
    <citation type="submission" date="2020-11" db="EMBL/GenBank/DDBJ databases">
        <title>Pseudomonas fulva producing VIM-24.</title>
        <authorList>
            <person name="Liu S."/>
        </authorList>
    </citation>
    <scope>NUCLEOTIDE SEQUENCE [LARGE SCALE GENOMIC DNA]</scope>
    <source>
        <strain evidence="1 2">ZDHY414</strain>
    </source>
</reference>
<gene>
    <name evidence="1" type="ORF">IZU98_06130</name>
</gene>
<protein>
    <recommendedName>
        <fullName evidence="3">Lipoprotein</fullName>
    </recommendedName>
</protein>
<dbReference type="Proteomes" id="UP000594430">
    <property type="component" value="Chromosome"/>
</dbReference>
<accession>A0A2L1WB81</accession>
<evidence type="ECO:0008006" key="3">
    <source>
        <dbReference type="Google" id="ProtNLM"/>
    </source>
</evidence>
<sequence length="125" mass="13765">MIRLLVLCLGAVLLGGCSSLEATSAWKGRPVGELIDYFGVPRVIMVAPDQDMVVLRYVRDSTYISREAAGTYTGPENGQLVHREYWQDVEHSGSCEINVFVDRAHVVQKVRANGRCAVIDMAPKA</sequence>
<evidence type="ECO:0000313" key="1">
    <source>
        <dbReference type="EMBL" id="QPH50295.1"/>
    </source>
</evidence>